<keyword evidence="2" id="KW-0863">Zinc-finger</keyword>
<keyword evidence="4" id="KW-0732">Signal</keyword>
<dbReference type="Proteomes" id="UP000281553">
    <property type="component" value="Unassembled WGS sequence"/>
</dbReference>
<evidence type="ECO:0000259" key="5">
    <source>
        <dbReference type="Pfam" id="PF00130"/>
    </source>
</evidence>
<keyword evidence="7" id="KW-1185">Reference proteome</keyword>
<dbReference type="PANTHER" id="PTHR11255:SF54">
    <property type="entry name" value="DIACYLGLYCEROL KINASE THETA"/>
    <property type="match status" value="1"/>
</dbReference>
<gene>
    <name evidence="6" type="ORF">DILT_LOCUS16003</name>
</gene>
<name>A0A3P7NPV5_DIBLA</name>
<evidence type="ECO:0000256" key="1">
    <source>
        <dbReference type="ARBA" id="ARBA00022723"/>
    </source>
</evidence>
<accession>A0A3P7NPV5</accession>
<protein>
    <recommendedName>
        <fullName evidence="5">Phorbol-ester/DAG-type domain-containing protein</fullName>
    </recommendedName>
</protein>
<dbReference type="Pfam" id="PF00130">
    <property type="entry name" value="C1_1"/>
    <property type="match status" value="1"/>
</dbReference>
<dbReference type="OrthoDB" id="242257at2759"/>
<dbReference type="EMBL" id="UYRU01082310">
    <property type="protein sequence ID" value="VDN32551.1"/>
    <property type="molecule type" value="Genomic_DNA"/>
</dbReference>
<evidence type="ECO:0000256" key="3">
    <source>
        <dbReference type="ARBA" id="ARBA00022833"/>
    </source>
</evidence>
<dbReference type="InterPro" id="IPR002219">
    <property type="entry name" value="PKC_DAG/PE"/>
</dbReference>
<dbReference type="InterPro" id="IPR046349">
    <property type="entry name" value="C1-like_sf"/>
</dbReference>
<keyword evidence="1" id="KW-0479">Metal-binding</keyword>
<evidence type="ECO:0000313" key="6">
    <source>
        <dbReference type="EMBL" id="VDN32551.1"/>
    </source>
</evidence>
<feature type="domain" description="Phorbol-ester/DAG-type" evidence="5">
    <location>
        <begin position="61"/>
        <end position="99"/>
    </location>
</feature>
<dbReference type="AlphaFoldDB" id="A0A3P7NPV5"/>
<dbReference type="GO" id="GO:0008270">
    <property type="term" value="F:zinc ion binding"/>
    <property type="evidence" value="ECO:0007669"/>
    <property type="project" value="UniProtKB-KW"/>
</dbReference>
<keyword evidence="3" id="KW-0862">Zinc</keyword>
<dbReference type="Gene3D" id="3.30.60.20">
    <property type="match status" value="1"/>
</dbReference>
<dbReference type="GO" id="GO:0004143">
    <property type="term" value="F:ATP-dependent diacylglycerol kinase activity"/>
    <property type="evidence" value="ECO:0007669"/>
    <property type="project" value="InterPro"/>
</dbReference>
<organism evidence="6 7">
    <name type="scientific">Dibothriocephalus latus</name>
    <name type="common">Fish tapeworm</name>
    <name type="synonym">Diphyllobothrium latum</name>
    <dbReference type="NCBI Taxonomy" id="60516"/>
    <lineage>
        <taxon>Eukaryota</taxon>
        <taxon>Metazoa</taxon>
        <taxon>Spiralia</taxon>
        <taxon>Lophotrochozoa</taxon>
        <taxon>Platyhelminthes</taxon>
        <taxon>Cestoda</taxon>
        <taxon>Eucestoda</taxon>
        <taxon>Diphyllobothriidea</taxon>
        <taxon>Diphyllobothriidae</taxon>
        <taxon>Dibothriocephalus</taxon>
    </lineage>
</organism>
<sequence>MSILACLTKIAIIPSSFTFVGCQLALPVHACPAPPSLSIHHYVHIPTVLLSYSQNDSEGTHHWREGNLRSNTKCGLCKKPCASSECLTGFRCLWCGTTVSWGRQMHSLNKARITRLAEFIDVHASCSKKLSPKCGFGPLRHIMLPPWAVSLPRPDIPSEYTVGVIRRPQGACACHYASRMPSSA</sequence>
<proteinExistence type="predicted"/>
<dbReference type="PANTHER" id="PTHR11255">
    <property type="entry name" value="DIACYLGLYCEROL KINASE"/>
    <property type="match status" value="1"/>
</dbReference>
<feature type="signal peptide" evidence="4">
    <location>
        <begin position="1"/>
        <end position="18"/>
    </location>
</feature>
<dbReference type="GO" id="GO:0007165">
    <property type="term" value="P:signal transduction"/>
    <property type="evidence" value="ECO:0007669"/>
    <property type="project" value="InterPro"/>
</dbReference>
<dbReference type="GO" id="GO:0016020">
    <property type="term" value="C:membrane"/>
    <property type="evidence" value="ECO:0007669"/>
    <property type="project" value="UniProtKB-SubCell"/>
</dbReference>
<feature type="chain" id="PRO_5018066332" description="Phorbol-ester/DAG-type domain-containing protein" evidence="4">
    <location>
        <begin position="19"/>
        <end position="184"/>
    </location>
</feature>
<evidence type="ECO:0000256" key="4">
    <source>
        <dbReference type="SAM" id="SignalP"/>
    </source>
</evidence>
<evidence type="ECO:0000313" key="7">
    <source>
        <dbReference type="Proteomes" id="UP000281553"/>
    </source>
</evidence>
<dbReference type="SUPFAM" id="SSF57889">
    <property type="entry name" value="Cysteine-rich domain"/>
    <property type="match status" value="1"/>
</dbReference>
<evidence type="ECO:0000256" key="2">
    <source>
        <dbReference type="ARBA" id="ARBA00022771"/>
    </source>
</evidence>
<dbReference type="InterPro" id="IPR037607">
    <property type="entry name" value="DGK"/>
</dbReference>
<reference evidence="6 7" key="1">
    <citation type="submission" date="2018-11" db="EMBL/GenBank/DDBJ databases">
        <authorList>
            <consortium name="Pathogen Informatics"/>
        </authorList>
    </citation>
    <scope>NUCLEOTIDE SEQUENCE [LARGE SCALE GENOMIC DNA]</scope>
</reference>